<evidence type="ECO:0000313" key="8">
    <source>
        <dbReference type="EMBL" id="SCC55750.1"/>
    </source>
</evidence>
<feature type="transmembrane region" description="Helical" evidence="6">
    <location>
        <begin position="61"/>
        <end position="78"/>
    </location>
</feature>
<dbReference type="InterPro" id="IPR007895">
    <property type="entry name" value="MASE1"/>
</dbReference>
<evidence type="ECO:0000256" key="1">
    <source>
        <dbReference type="ARBA" id="ARBA00004651"/>
    </source>
</evidence>
<protein>
    <submittedName>
        <fullName evidence="8">GGDEF domain-containing protein, diguanylate cyclase (C-di-GMP synthetase) or its enzymatically inactive variants</fullName>
    </submittedName>
</protein>
<evidence type="ECO:0000256" key="2">
    <source>
        <dbReference type="ARBA" id="ARBA00022475"/>
    </source>
</evidence>
<evidence type="ECO:0000256" key="5">
    <source>
        <dbReference type="ARBA" id="ARBA00023136"/>
    </source>
</evidence>
<evidence type="ECO:0000256" key="4">
    <source>
        <dbReference type="ARBA" id="ARBA00022989"/>
    </source>
</evidence>
<keyword evidence="4 6" id="KW-1133">Transmembrane helix</keyword>
<feature type="domain" description="MASE1" evidence="7">
    <location>
        <begin position="13"/>
        <end position="116"/>
    </location>
</feature>
<feature type="transmembrane region" description="Helical" evidence="6">
    <location>
        <begin position="90"/>
        <end position="113"/>
    </location>
</feature>
<keyword evidence="9" id="KW-1185">Reference proteome</keyword>
<accession>A0A1C4FIH4</accession>
<keyword evidence="3 6" id="KW-0812">Transmembrane</keyword>
<evidence type="ECO:0000313" key="9">
    <source>
        <dbReference type="Proteomes" id="UP000198515"/>
    </source>
</evidence>
<organism evidence="8 9">
    <name type="scientific">Kosakonia oryziphila</name>
    <dbReference type="NCBI Taxonomy" id="1005667"/>
    <lineage>
        <taxon>Bacteria</taxon>
        <taxon>Pseudomonadati</taxon>
        <taxon>Pseudomonadota</taxon>
        <taxon>Gammaproteobacteria</taxon>
        <taxon>Enterobacterales</taxon>
        <taxon>Enterobacteriaceae</taxon>
        <taxon>Kosakonia</taxon>
    </lineage>
</organism>
<name>A0A1C4FIH4_9ENTR</name>
<evidence type="ECO:0000256" key="6">
    <source>
        <dbReference type="SAM" id="Phobius"/>
    </source>
</evidence>
<comment type="subcellular location">
    <subcellularLocation>
        <location evidence="1">Cell membrane</location>
        <topology evidence="1">Multi-pass membrane protein</topology>
    </subcellularLocation>
</comment>
<dbReference type="GO" id="GO:0005886">
    <property type="term" value="C:plasma membrane"/>
    <property type="evidence" value="ECO:0007669"/>
    <property type="project" value="UniProtKB-SubCell"/>
</dbReference>
<evidence type="ECO:0000259" key="7">
    <source>
        <dbReference type="Pfam" id="PF05231"/>
    </source>
</evidence>
<evidence type="ECO:0000256" key="3">
    <source>
        <dbReference type="ARBA" id="ARBA00022692"/>
    </source>
</evidence>
<dbReference type="EMBL" id="FMBC01000037">
    <property type="protein sequence ID" value="SCC55750.1"/>
    <property type="molecule type" value="Genomic_DNA"/>
</dbReference>
<gene>
    <name evidence="8" type="ORF">GA0061070_103715</name>
</gene>
<sequence>MEFDPKVTWLELCFWFCLVLGLQYQLLMPSSTCNVIFNTNYMLSLLLPVMLWGSMRYGFRFMSFVWSPLLILTIHYFYRSLSCVTSRDVQIAIISSRYLIFTFMILALAGIASRRRTVLSLTRRLASVDPMTHLPNLGALSCELANTPWSVLCFLHIPEFELLGRSYGVMFRIQFKQRLANWLKPLLQKGEAVHQLSGHDLVIRLNPHDWQTRIDELDARIKLFRFIWD</sequence>
<dbReference type="Proteomes" id="UP000198515">
    <property type="component" value="Unassembled WGS sequence"/>
</dbReference>
<reference evidence="9" key="1">
    <citation type="submission" date="2016-08" db="EMBL/GenBank/DDBJ databases">
        <authorList>
            <person name="Varghese N."/>
            <person name="Submissions Spin"/>
        </authorList>
    </citation>
    <scope>NUCLEOTIDE SEQUENCE [LARGE SCALE GENOMIC DNA]</scope>
    <source>
        <strain evidence="9">REICA_142</strain>
    </source>
</reference>
<proteinExistence type="predicted"/>
<keyword evidence="5 6" id="KW-0472">Membrane</keyword>
<dbReference type="Pfam" id="PF05231">
    <property type="entry name" value="MASE1"/>
    <property type="match status" value="1"/>
</dbReference>
<feature type="transmembrane region" description="Helical" evidence="6">
    <location>
        <begin position="7"/>
        <end position="24"/>
    </location>
</feature>
<dbReference type="AlphaFoldDB" id="A0A1C4FIH4"/>
<keyword evidence="2" id="KW-1003">Cell membrane</keyword>